<dbReference type="PROSITE" id="PS51000">
    <property type="entry name" value="HTH_DEOR_2"/>
    <property type="match status" value="1"/>
</dbReference>
<evidence type="ECO:0000313" key="5">
    <source>
        <dbReference type="Proteomes" id="UP001596147"/>
    </source>
</evidence>
<accession>A0ABW0LN60</accession>
<feature type="domain" description="HTH deoR-type" evidence="3">
    <location>
        <begin position="3"/>
        <end position="58"/>
    </location>
</feature>
<evidence type="ECO:0000256" key="1">
    <source>
        <dbReference type="ARBA" id="ARBA00023015"/>
    </source>
</evidence>
<evidence type="ECO:0000313" key="4">
    <source>
        <dbReference type="EMBL" id="MFC5466206.1"/>
    </source>
</evidence>
<name>A0ABW0LN60_9BACI</name>
<dbReference type="Gene3D" id="1.10.10.10">
    <property type="entry name" value="Winged helix-like DNA-binding domain superfamily/Winged helix DNA-binding domain"/>
    <property type="match status" value="1"/>
</dbReference>
<gene>
    <name evidence="4" type="ORF">ACFPM4_15850</name>
</gene>
<dbReference type="InterPro" id="IPR036390">
    <property type="entry name" value="WH_DNA-bd_sf"/>
</dbReference>
<dbReference type="SUPFAM" id="SSF160387">
    <property type="entry name" value="NosL/MerB-like"/>
    <property type="match status" value="1"/>
</dbReference>
<dbReference type="Pfam" id="PF08220">
    <property type="entry name" value="HTH_DeoR"/>
    <property type="match status" value="1"/>
</dbReference>
<dbReference type="InterPro" id="IPR036388">
    <property type="entry name" value="WH-like_DNA-bd_sf"/>
</dbReference>
<organism evidence="4 5">
    <name type="scientific">Lederbergia graminis</name>
    <dbReference type="NCBI Taxonomy" id="735518"/>
    <lineage>
        <taxon>Bacteria</taxon>
        <taxon>Bacillati</taxon>
        <taxon>Bacillota</taxon>
        <taxon>Bacilli</taxon>
        <taxon>Bacillales</taxon>
        <taxon>Bacillaceae</taxon>
        <taxon>Lederbergia</taxon>
    </lineage>
</organism>
<dbReference type="EMBL" id="JBHSMC010000021">
    <property type="protein sequence ID" value="MFC5466206.1"/>
    <property type="molecule type" value="Genomic_DNA"/>
</dbReference>
<dbReference type="InterPro" id="IPR008719">
    <property type="entry name" value="N2O_reductase_NosL"/>
</dbReference>
<dbReference type="PRINTS" id="PR00037">
    <property type="entry name" value="HTHLACR"/>
</dbReference>
<dbReference type="RefSeq" id="WP_382353866.1">
    <property type="nucleotide sequence ID" value="NZ_JBHSMC010000021.1"/>
</dbReference>
<protein>
    <submittedName>
        <fullName evidence="4">DeoR family transcriptional regulator</fullName>
    </submittedName>
</protein>
<keyword evidence="2" id="KW-0804">Transcription</keyword>
<comment type="caution">
    <text evidence="4">The sequence shown here is derived from an EMBL/GenBank/DDBJ whole genome shotgun (WGS) entry which is preliminary data.</text>
</comment>
<dbReference type="PANTHER" id="PTHR41247">
    <property type="entry name" value="HTH-TYPE TRANSCRIPTIONAL REPRESSOR YCNK"/>
    <property type="match status" value="1"/>
</dbReference>
<evidence type="ECO:0000259" key="3">
    <source>
        <dbReference type="PROSITE" id="PS51000"/>
    </source>
</evidence>
<proteinExistence type="predicted"/>
<reference evidence="5" key="1">
    <citation type="journal article" date="2019" name="Int. J. Syst. Evol. Microbiol.">
        <title>The Global Catalogue of Microorganisms (GCM) 10K type strain sequencing project: providing services to taxonomists for standard genome sequencing and annotation.</title>
        <authorList>
            <consortium name="The Broad Institute Genomics Platform"/>
            <consortium name="The Broad Institute Genome Sequencing Center for Infectious Disease"/>
            <person name="Wu L."/>
            <person name="Ma J."/>
        </authorList>
    </citation>
    <scope>NUCLEOTIDE SEQUENCE [LARGE SCALE GENOMIC DNA]</scope>
    <source>
        <strain evidence="5">CGMCC 1.12237</strain>
    </source>
</reference>
<keyword evidence="1" id="KW-0805">Transcription regulation</keyword>
<dbReference type="SUPFAM" id="SSF46785">
    <property type="entry name" value="Winged helix' DNA-binding domain"/>
    <property type="match status" value="1"/>
</dbReference>
<dbReference type="SMART" id="SM00420">
    <property type="entry name" value="HTH_DEOR"/>
    <property type="match status" value="1"/>
</dbReference>
<sequence length="195" mass="22356">MLPIERQQQIRSLIQEKKTLKISDLSEQFQVSEMTIYRDIKPLVEEGFITKTFGGITLVEKSNPSISTQNQCAYCHKPTKSKMNYQLILANDKIETACCAHCGLLRHRQLREEVSHALCHDFLLHTTISAPTTWYVMDTSLPLSCCQPQILTFERRDHAEKFVLGFGGKVHPFEEAMDIVYDKMQGHATDCGKHR</sequence>
<dbReference type="InterPro" id="IPR001034">
    <property type="entry name" value="DeoR_HTH"/>
</dbReference>
<dbReference type="Proteomes" id="UP001596147">
    <property type="component" value="Unassembled WGS sequence"/>
</dbReference>
<dbReference type="PANTHER" id="PTHR41247:SF1">
    <property type="entry name" value="HTH-TYPE TRANSCRIPTIONAL REPRESSOR YCNK"/>
    <property type="match status" value="1"/>
</dbReference>
<evidence type="ECO:0000256" key="2">
    <source>
        <dbReference type="ARBA" id="ARBA00023163"/>
    </source>
</evidence>
<keyword evidence="5" id="KW-1185">Reference proteome</keyword>